<dbReference type="AlphaFoldDB" id="A0A1F4ZE46"/>
<comment type="similarity">
    <text evidence="1">Belongs to the prokaryotic/mitochondrial release factor family.</text>
</comment>
<feature type="coiled-coil region" evidence="4">
    <location>
        <begin position="26"/>
        <end position="53"/>
    </location>
</feature>
<evidence type="ECO:0000256" key="1">
    <source>
        <dbReference type="ARBA" id="ARBA00010835"/>
    </source>
</evidence>
<dbReference type="SUPFAM" id="SSF75620">
    <property type="entry name" value="Release factor"/>
    <property type="match status" value="1"/>
</dbReference>
<dbReference type="GO" id="GO:0003747">
    <property type="term" value="F:translation release factor activity"/>
    <property type="evidence" value="ECO:0007669"/>
    <property type="project" value="InterPro"/>
</dbReference>
<dbReference type="InterPro" id="IPR000352">
    <property type="entry name" value="Pep_chain_release_fac_I"/>
</dbReference>
<dbReference type="PANTHER" id="PTHR43804:SF7">
    <property type="entry name" value="LD18447P"/>
    <property type="match status" value="1"/>
</dbReference>
<evidence type="ECO:0000259" key="5">
    <source>
        <dbReference type="SMART" id="SM00937"/>
    </source>
</evidence>
<feature type="domain" description="Peptide chain release factor" evidence="5">
    <location>
        <begin position="20"/>
        <end position="117"/>
    </location>
</feature>
<keyword evidence="4" id="KW-0175">Coiled coil</keyword>
<evidence type="ECO:0000313" key="6">
    <source>
        <dbReference type="EMBL" id="OGD03714.1"/>
    </source>
</evidence>
<organism evidence="6 7">
    <name type="scientific">Candidatus Amesbacteria bacterium RIFCSPLOWO2_01_FULL_48_25</name>
    <dbReference type="NCBI Taxonomy" id="1797259"/>
    <lineage>
        <taxon>Bacteria</taxon>
        <taxon>Candidatus Amesiibacteriota</taxon>
    </lineage>
</organism>
<dbReference type="SMART" id="SM00937">
    <property type="entry name" value="PCRF"/>
    <property type="match status" value="1"/>
</dbReference>
<dbReference type="Gene3D" id="3.30.70.1660">
    <property type="match status" value="2"/>
</dbReference>
<dbReference type="InterPro" id="IPR005139">
    <property type="entry name" value="PCRF"/>
</dbReference>
<comment type="caution">
    <text evidence="6">The sequence shown here is derived from an EMBL/GenBank/DDBJ whole genome shotgun (WGS) entry which is preliminary data.</text>
</comment>
<dbReference type="PANTHER" id="PTHR43804">
    <property type="entry name" value="LD18447P"/>
    <property type="match status" value="1"/>
</dbReference>
<dbReference type="Gene3D" id="3.30.160.20">
    <property type="match status" value="1"/>
</dbReference>
<dbReference type="Pfam" id="PF00472">
    <property type="entry name" value="RF-1"/>
    <property type="match status" value="1"/>
</dbReference>
<evidence type="ECO:0000313" key="7">
    <source>
        <dbReference type="Proteomes" id="UP000177080"/>
    </source>
</evidence>
<evidence type="ECO:0000256" key="2">
    <source>
        <dbReference type="ARBA" id="ARBA00022481"/>
    </source>
</evidence>
<keyword evidence="3" id="KW-0648">Protein biosynthesis</keyword>
<proteinExistence type="inferred from homology"/>
<gene>
    <name evidence="6" type="ORF">A2989_03470</name>
</gene>
<evidence type="ECO:0000256" key="4">
    <source>
        <dbReference type="SAM" id="Coils"/>
    </source>
</evidence>
<dbReference type="InterPro" id="IPR050057">
    <property type="entry name" value="Prokaryotic/Mito_RF"/>
</dbReference>
<keyword evidence="2" id="KW-0488">Methylation</keyword>
<evidence type="ECO:0000256" key="3">
    <source>
        <dbReference type="ARBA" id="ARBA00022917"/>
    </source>
</evidence>
<dbReference type="GO" id="GO:0005737">
    <property type="term" value="C:cytoplasm"/>
    <property type="evidence" value="ECO:0007669"/>
    <property type="project" value="UniProtKB-ARBA"/>
</dbReference>
<dbReference type="Proteomes" id="UP000177080">
    <property type="component" value="Unassembled WGS sequence"/>
</dbReference>
<accession>A0A1F4ZE46</accession>
<protein>
    <recommendedName>
        <fullName evidence="5">Peptide chain release factor domain-containing protein</fullName>
    </recommendedName>
</protein>
<reference evidence="6 7" key="1">
    <citation type="journal article" date="2016" name="Nat. Commun.">
        <title>Thousands of microbial genomes shed light on interconnected biogeochemical processes in an aquifer system.</title>
        <authorList>
            <person name="Anantharaman K."/>
            <person name="Brown C.T."/>
            <person name="Hug L.A."/>
            <person name="Sharon I."/>
            <person name="Castelle C.J."/>
            <person name="Probst A.J."/>
            <person name="Thomas B.C."/>
            <person name="Singh A."/>
            <person name="Wilkins M.J."/>
            <person name="Karaoz U."/>
            <person name="Brodie E.L."/>
            <person name="Williams K.H."/>
            <person name="Hubbard S.S."/>
            <person name="Banfield J.F."/>
        </authorList>
    </citation>
    <scope>NUCLEOTIDE SEQUENCE [LARGE SCALE GENOMIC DNA]</scope>
</reference>
<dbReference type="Pfam" id="PF03462">
    <property type="entry name" value="PCRF"/>
    <property type="match status" value="1"/>
</dbReference>
<name>A0A1F4ZE46_9BACT</name>
<dbReference type="InterPro" id="IPR045853">
    <property type="entry name" value="Pep_chain_release_fac_I_sf"/>
</dbReference>
<dbReference type="EMBL" id="MEXN01000005">
    <property type="protein sequence ID" value="OGD03714.1"/>
    <property type="molecule type" value="Genomic_DNA"/>
</dbReference>
<sequence>MDYLEQELAKIETKIVETGELVEELGEVAAKELEELKRRRDELKRIIEGEPAESQSFNSVILEVRPGVGGEEAKIWAEDLQRMYNRFAEFNSFSVSQLDSGVIKIKGKGVWEKLKYETGVHRVQRVPETEAQGRIHTSTASVVVLPEVPESQIEIGEDDLLWEFSRGGGHGGQNVNKVATAVRLTHKPTGIVVSCRQERFQEQNRKIALELLRAELWEIEQEKKSKLISDQRSAIGRSMRAEKIRTYNYPQNRVTDHRIGKSWHKLDRIIDGDLEDVVVSLSQL</sequence>
<dbReference type="STRING" id="1797259.A2989_03470"/>